<feature type="signal peptide" evidence="2">
    <location>
        <begin position="1"/>
        <end position="22"/>
    </location>
</feature>
<evidence type="ECO:0000313" key="4">
    <source>
        <dbReference type="Proteomes" id="UP000319004"/>
    </source>
</evidence>
<keyword evidence="4" id="KW-1185">Reference proteome</keyword>
<reference evidence="3 4" key="1">
    <citation type="submission" date="2019-03" db="EMBL/GenBank/DDBJ databases">
        <title>Deep-cultivation of Planctomycetes and their phenomic and genomic characterization uncovers novel biology.</title>
        <authorList>
            <person name="Wiegand S."/>
            <person name="Jogler M."/>
            <person name="Boedeker C."/>
            <person name="Pinto D."/>
            <person name="Vollmers J."/>
            <person name="Rivas-Marin E."/>
            <person name="Kohn T."/>
            <person name="Peeters S.H."/>
            <person name="Heuer A."/>
            <person name="Rast P."/>
            <person name="Oberbeckmann S."/>
            <person name="Bunk B."/>
            <person name="Jeske O."/>
            <person name="Meyerdierks A."/>
            <person name="Storesund J.E."/>
            <person name="Kallscheuer N."/>
            <person name="Luecker S."/>
            <person name="Lage O.M."/>
            <person name="Pohl T."/>
            <person name="Merkel B.J."/>
            <person name="Hornburger P."/>
            <person name="Mueller R.-W."/>
            <person name="Bruemmer F."/>
            <person name="Labrenz M."/>
            <person name="Spormann A.M."/>
            <person name="Op den Camp H."/>
            <person name="Overmann J."/>
            <person name="Amann R."/>
            <person name="Jetten M.S.M."/>
            <person name="Mascher T."/>
            <person name="Medema M.H."/>
            <person name="Devos D.P."/>
            <person name="Kaster A.-K."/>
            <person name="Ovreas L."/>
            <person name="Rohde M."/>
            <person name="Galperin M.Y."/>
            <person name="Jogler C."/>
        </authorList>
    </citation>
    <scope>NUCLEOTIDE SEQUENCE [LARGE SCALE GENOMIC DNA]</scope>
    <source>
        <strain evidence="3 4">Enr13</strain>
    </source>
</reference>
<dbReference type="OrthoDB" id="9972235at2"/>
<keyword evidence="2" id="KW-0732">Signal</keyword>
<gene>
    <name evidence="3" type="ORF">Enr13x_59830</name>
</gene>
<sequence length="175" mass="19528" precursor="true">MPTLFRFAALTWFLCVANALLAQDLDDLFAGSEAAPLCECRHHTFSLENPPDWMPNAVKNAIAAAAHSDKAEWKGAVLFCPTTNAVIERIPLKRAYRFLVCPSDWQGFKPKKVAKNKLIESGIPIDKIRAMFQSTVMGPIEVSFRARHRRSMMGRIETENKSRSGGPDDAREPPS</sequence>
<evidence type="ECO:0000256" key="2">
    <source>
        <dbReference type="SAM" id="SignalP"/>
    </source>
</evidence>
<dbReference type="KEGG" id="snep:Enr13x_59830"/>
<protein>
    <submittedName>
        <fullName evidence="3">Uncharacterized protein</fullName>
    </submittedName>
</protein>
<dbReference type="AlphaFoldDB" id="A0A518HZ12"/>
<evidence type="ECO:0000256" key="1">
    <source>
        <dbReference type="SAM" id="MobiDB-lite"/>
    </source>
</evidence>
<dbReference type="RefSeq" id="WP_145390253.1">
    <property type="nucleotide sequence ID" value="NZ_CP037423.1"/>
</dbReference>
<dbReference type="EMBL" id="CP037423">
    <property type="protein sequence ID" value="QDV46079.1"/>
    <property type="molecule type" value="Genomic_DNA"/>
</dbReference>
<evidence type="ECO:0000313" key="3">
    <source>
        <dbReference type="EMBL" id="QDV46079.1"/>
    </source>
</evidence>
<proteinExistence type="predicted"/>
<name>A0A518HZ12_9BACT</name>
<feature type="region of interest" description="Disordered" evidence="1">
    <location>
        <begin position="151"/>
        <end position="175"/>
    </location>
</feature>
<accession>A0A518HZ12</accession>
<organism evidence="3 4">
    <name type="scientific">Stieleria neptunia</name>
    <dbReference type="NCBI Taxonomy" id="2527979"/>
    <lineage>
        <taxon>Bacteria</taxon>
        <taxon>Pseudomonadati</taxon>
        <taxon>Planctomycetota</taxon>
        <taxon>Planctomycetia</taxon>
        <taxon>Pirellulales</taxon>
        <taxon>Pirellulaceae</taxon>
        <taxon>Stieleria</taxon>
    </lineage>
</organism>
<feature type="compositionally biased region" description="Basic and acidic residues" evidence="1">
    <location>
        <begin position="156"/>
        <end position="175"/>
    </location>
</feature>
<feature type="chain" id="PRO_5021794945" evidence="2">
    <location>
        <begin position="23"/>
        <end position="175"/>
    </location>
</feature>
<dbReference type="Proteomes" id="UP000319004">
    <property type="component" value="Chromosome"/>
</dbReference>